<evidence type="ECO:0000256" key="2">
    <source>
        <dbReference type="ARBA" id="ARBA00022692"/>
    </source>
</evidence>
<evidence type="ECO:0000313" key="8">
    <source>
        <dbReference type="Proteomes" id="UP001499843"/>
    </source>
</evidence>
<dbReference type="SUPFAM" id="SSF81338">
    <property type="entry name" value="Aquaporin-like"/>
    <property type="match status" value="1"/>
</dbReference>
<keyword evidence="8" id="KW-1185">Reference proteome</keyword>
<keyword evidence="3 6" id="KW-1133">Transmembrane helix</keyword>
<reference evidence="7 8" key="1">
    <citation type="journal article" date="2019" name="Int. J. Syst. Evol. Microbiol.">
        <title>The Global Catalogue of Microorganisms (GCM) 10K type strain sequencing project: providing services to taxonomists for standard genome sequencing and annotation.</title>
        <authorList>
            <consortium name="The Broad Institute Genomics Platform"/>
            <consortium name="The Broad Institute Genome Sequencing Center for Infectious Disease"/>
            <person name="Wu L."/>
            <person name="Ma J."/>
        </authorList>
    </citation>
    <scope>NUCLEOTIDE SEQUENCE [LARGE SCALE GENOMIC DNA]</scope>
    <source>
        <strain evidence="7 8">JCM 16114</strain>
    </source>
</reference>
<keyword evidence="5" id="KW-0813">Transport</keyword>
<feature type="transmembrane region" description="Helical" evidence="6">
    <location>
        <begin position="88"/>
        <end position="105"/>
    </location>
</feature>
<sequence>MSRAAVNRAAVSSAAVSSAAVTRAEVSPAAESSAEVSPAEVRPAEVSLARRALAEFTGTAALVTMVVGSGVMAAGLSRDVGVQLPANSLATAAGLAVLITVLAPVPGTHFHPVVSLAAWRG</sequence>
<gene>
    <name evidence="7" type="ORF">GCM10009850_074790</name>
</gene>
<dbReference type="Proteomes" id="UP001499843">
    <property type="component" value="Unassembled WGS sequence"/>
</dbReference>
<evidence type="ECO:0000256" key="1">
    <source>
        <dbReference type="ARBA" id="ARBA00004141"/>
    </source>
</evidence>
<protein>
    <recommendedName>
        <fullName evidence="9">Aquaporin family protein</fullName>
    </recommendedName>
</protein>
<keyword evidence="4 6" id="KW-0472">Membrane</keyword>
<evidence type="ECO:0000256" key="6">
    <source>
        <dbReference type="SAM" id="Phobius"/>
    </source>
</evidence>
<keyword evidence="2 5" id="KW-0812">Transmembrane</keyword>
<comment type="similarity">
    <text evidence="5">Belongs to the MIP/aquaporin (TC 1.A.8) family.</text>
</comment>
<accession>A0ABN3CRN3</accession>
<comment type="caution">
    <text evidence="7">The sequence shown here is derived from an EMBL/GenBank/DDBJ whole genome shotgun (WGS) entry which is preliminary data.</text>
</comment>
<dbReference type="InterPro" id="IPR000425">
    <property type="entry name" value="MIP"/>
</dbReference>
<evidence type="ECO:0000256" key="4">
    <source>
        <dbReference type="ARBA" id="ARBA00023136"/>
    </source>
</evidence>
<dbReference type="Pfam" id="PF00230">
    <property type="entry name" value="MIP"/>
    <property type="match status" value="1"/>
</dbReference>
<evidence type="ECO:0000313" key="7">
    <source>
        <dbReference type="EMBL" id="GAA2212017.1"/>
    </source>
</evidence>
<evidence type="ECO:0008006" key="9">
    <source>
        <dbReference type="Google" id="ProtNLM"/>
    </source>
</evidence>
<dbReference type="EMBL" id="BAAAQX010000024">
    <property type="protein sequence ID" value="GAA2212017.1"/>
    <property type="molecule type" value="Genomic_DNA"/>
</dbReference>
<dbReference type="Gene3D" id="1.20.1080.10">
    <property type="entry name" value="Glycerol uptake facilitator protein"/>
    <property type="match status" value="1"/>
</dbReference>
<dbReference type="PRINTS" id="PR00783">
    <property type="entry name" value="MINTRINSICP"/>
</dbReference>
<comment type="subcellular location">
    <subcellularLocation>
        <location evidence="1">Membrane</location>
        <topology evidence="1">Multi-pass membrane protein</topology>
    </subcellularLocation>
</comment>
<feature type="transmembrane region" description="Helical" evidence="6">
    <location>
        <begin position="56"/>
        <end position="76"/>
    </location>
</feature>
<evidence type="ECO:0000256" key="3">
    <source>
        <dbReference type="ARBA" id="ARBA00022989"/>
    </source>
</evidence>
<name>A0ABN3CRN3_9ACTN</name>
<organism evidence="7 8">
    <name type="scientific">Nonomuraea monospora</name>
    <dbReference type="NCBI Taxonomy" id="568818"/>
    <lineage>
        <taxon>Bacteria</taxon>
        <taxon>Bacillati</taxon>
        <taxon>Actinomycetota</taxon>
        <taxon>Actinomycetes</taxon>
        <taxon>Streptosporangiales</taxon>
        <taxon>Streptosporangiaceae</taxon>
        <taxon>Nonomuraea</taxon>
    </lineage>
</organism>
<proteinExistence type="inferred from homology"/>
<evidence type="ECO:0000256" key="5">
    <source>
        <dbReference type="RuleBase" id="RU000477"/>
    </source>
</evidence>
<dbReference type="InterPro" id="IPR023271">
    <property type="entry name" value="Aquaporin-like"/>
</dbReference>